<dbReference type="Proteomes" id="UP001327093">
    <property type="component" value="Unassembled WGS sequence"/>
</dbReference>
<accession>A0ABU6A7F2</accession>
<feature type="region of interest" description="Disordered" evidence="1">
    <location>
        <begin position="54"/>
        <end position="73"/>
    </location>
</feature>
<evidence type="ECO:0000313" key="3">
    <source>
        <dbReference type="Proteomes" id="UP001327093"/>
    </source>
</evidence>
<reference evidence="2 3" key="1">
    <citation type="submission" date="2023-10" db="EMBL/GenBank/DDBJ databases">
        <title>Saccharopolyspora sp. nov., isolated from mangrove soil.</title>
        <authorList>
            <person name="Lu Y."/>
            <person name="Liu W."/>
        </authorList>
    </citation>
    <scope>NUCLEOTIDE SEQUENCE [LARGE SCALE GENOMIC DNA]</scope>
    <source>
        <strain evidence="2 3">S2-29</strain>
    </source>
</reference>
<name>A0ABU6A7F2_9PSEU</name>
<proteinExistence type="predicted"/>
<sequence length="73" mass="8399">MVIRYLGSADIAGWFGVQTHTVNAWRRRYEDFPEPDALIGDTPGWLPEREAEIRQWESNRPGQGAFGGRPRKE</sequence>
<dbReference type="EMBL" id="JAWLNX010000004">
    <property type="protein sequence ID" value="MEB3367436.1"/>
    <property type="molecule type" value="Genomic_DNA"/>
</dbReference>
<evidence type="ECO:0000313" key="2">
    <source>
        <dbReference type="EMBL" id="MEB3367436.1"/>
    </source>
</evidence>
<organism evidence="2 3">
    <name type="scientific">Saccharopolyspora mangrovi</name>
    <dbReference type="NCBI Taxonomy" id="3082379"/>
    <lineage>
        <taxon>Bacteria</taxon>
        <taxon>Bacillati</taxon>
        <taxon>Actinomycetota</taxon>
        <taxon>Actinomycetes</taxon>
        <taxon>Pseudonocardiales</taxon>
        <taxon>Pseudonocardiaceae</taxon>
        <taxon>Saccharopolyspora</taxon>
    </lineage>
</organism>
<keyword evidence="3" id="KW-1185">Reference proteome</keyword>
<protein>
    <recommendedName>
        <fullName evidence="4">Helix-turn-helix domain-containing protein</fullName>
    </recommendedName>
</protein>
<evidence type="ECO:0000256" key="1">
    <source>
        <dbReference type="SAM" id="MobiDB-lite"/>
    </source>
</evidence>
<comment type="caution">
    <text evidence="2">The sequence shown here is derived from an EMBL/GenBank/DDBJ whole genome shotgun (WGS) entry which is preliminary data.</text>
</comment>
<evidence type="ECO:0008006" key="4">
    <source>
        <dbReference type="Google" id="ProtNLM"/>
    </source>
</evidence>
<dbReference type="RefSeq" id="WP_324264987.1">
    <property type="nucleotide sequence ID" value="NZ_JAWLNX010000004.1"/>
</dbReference>
<gene>
    <name evidence="2" type="ORF">R4I43_08455</name>
</gene>